<evidence type="ECO:0000259" key="4">
    <source>
        <dbReference type="PROSITE" id="PS51379"/>
    </source>
</evidence>
<evidence type="ECO:0000256" key="3">
    <source>
        <dbReference type="ARBA" id="ARBA00023014"/>
    </source>
</evidence>
<dbReference type="SUPFAM" id="SSF54862">
    <property type="entry name" value="4Fe-4S ferredoxins"/>
    <property type="match status" value="1"/>
</dbReference>
<comment type="caution">
    <text evidence="5">The sequence shown here is derived from an EMBL/GenBank/DDBJ whole genome shotgun (WGS) entry which is preliminary data.</text>
</comment>
<dbReference type="GO" id="GO:0051536">
    <property type="term" value="F:iron-sulfur cluster binding"/>
    <property type="evidence" value="ECO:0007669"/>
    <property type="project" value="UniProtKB-KW"/>
</dbReference>
<dbReference type="PROSITE" id="PS51379">
    <property type="entry name" value="4FE4S_FER_2"/>
    <property type="match status" value="1"/>
</dbReference>
<gene>
    <name evidence="5" type="ORF">U472_08005</name>
</gene>
<dbReference type="Proteomes" id="UP000093514">
    <property type="component" value="Unassembled WGS sequence"/>
</dbReference>
<dbReference type="InterPro" id="IPR017900">
    <property type="entry name" value="4Fe4S_Fe_S_CS"/>
</dbReference>
<protein>
    <recommendedName>
        <fullName evidence="4">4Fe-4S ferredoxin-type domain-containing protein</fullName>
    </recommendedName>
</protein>
<organism evidence="5 6">
    <name type="scientific">Orenia metallireducens</name>
    <dbReference type="NCBI Taxonomy" id="1413210"/>
    <lineage>
        <taxon>Bacteria</taxon>
        <taxon>Bacillati</taxon>
        <taxon>Bacillota</taxon>
        <taxon>Clostridia</taxon>
        <taxon>Halanaerobiales</taxon>
        <taxon>Halobacteroidaceae</taxon>
        <taxon>Orenia</taxon>
    </lineage>
</organism>
<dbReference type="Gene3D" id="3.30.70.20">
    <property type="match status" value="1"/>
</dbReference>
<keyword evidence="6" id="KW-1185">Reference proteome</keyword>
<name>A0A1C0AAS7_9FIRM</name>
<proteinExistence type="predicted"/>
<feature type="domain" description="4Fe-4S ferredoxin-type" evidence="4">
    <location>
        <begin position="270"/>
        <end position="299"/>
    </location>
</feature>
<dbReference type="PANTHER" id="PTHR42827:SF1">
    <property type="entry name" value="IRON-SULFUR CLUSTER-BINDING PROTEIN"/>
    <property type="match status" value="1"/>
</dbReference>
<dbReference type="GO" id="GO:0046872">
    <property type="term" value="F:metal ion binding"/>
    <property type="evidence" value="ECO:0007669"/>
    <property type="project" value="UniProtKB-KW"/>
</dbReference>
<evidence type="ECO:0000256" key="1">
    <source>
        <dbReference type="ARBA" id="ARBA00022723"/>
    </source>
</evidence>
<dbReference type="PROSITE" id="PS00198">
    <property type="entry name" value="4FE4S_FER_1"/>
    <property type="match status" value="1"/>
</dbReference>
<evidence type="ECO:0000313" key="6">
    <source>
        <dbReference type="Proteomes" id="UP000093514"/>
    </source>
</evidence>
<dbReference type="RefSeq" id="WP_068717223.1">
    <property type="nucleotide sequence ID" value="NZ_LWDV01000008.1"/>
</dbReference>
<evidence type="ECO:0000256" key="2">
    <source>
        <dbReference type="ARBA" id="ARBA00023004"/>
    </source>
</evidence>
<dbReference type="OrthoDB" id="9815745at2"/>
<keyword evidence="2" id="KW-0408">Iron</keyword>
<keyword evidence="1" id="KW-0479">Metal-binding</keyword>
<evidence type="ECO:0000313" key="5">
    <source>
        <dbReference type="EMBL" id="OCL27392.1"/>
    </source>
</evidence>
<dbReference type="Pfam" id="PF13484">
    <property type="entry name" value="Fer4_16"/>
    <property type="match status" value="1"/>
</dbReference>
<reference evidence="5 6" key="2">
    <citation type="submission" date="2016-08" db="EMBL/GenBank/DDBJ databases">
        <title>Orenia metallireducens sp. nov. strain Z6, a Novel Metal-reducing Firmicute from the Deep Subsurface.</title>
        <authorList>
            <person name="Maxim B.I."/>
            <person name="Kenneth K."/>
            <person name="Flynn T.M."/>
            <person name="Oloughlin E.J."/>
            <person name="Locke R.A."/>
            <person name="Weber J.R."/>
            <person name="Egan S.M."/>
            <person name="Mackie R.I."/>
            <person name="Cann I.K."/>
        </authorList>
    </citation>
    <scope>NUCLEOTIDE SEQUENCE [LARGE SCALE GENOMIC DNA]</scope>
    <source>
        <strain evidence="5 6">Z6</strain>
    </source>
</reference>
<accession>A0A1C0AAS7</accession>
<sequence length="357" mass="41330">MSKKISVSTSKEEKKYLEHVKKYPEQVIMAHKDSQQEGFEYFESDQFSQNNSKYGSLIMDKFLGIGLKNIPKMIKIIAKYMPSMFRGKKECFTDLSEYLEQLDKNGHIKMTKQEKKLIESYPNKELWNKLKDYAWENWNVIIGFTELPEKLIFKGKAVLFKYAIVCIQEMDKEKIDKAPSLDAGEEVQRVYNSLGLAVNDIANWLRENYGIACQSNHPLGGLVNTTPLAGKAGMGWQGHNGLLITPQFGQRQRIAPIFIRSKLFEFTDNRKHVWIEDFCNICRKCEKSCPTQAIYSKKKTSIKNVSSLGQTRTCIDRNKCYPQFNKTLGCSICMKVCPFSQGDNSYYKIKEKFNKKW</sequence>
<dbReference type="PANTHER" id="PTHR42827">
    <property type="entry name" value="IRON-SULFUR CLUSTER-BINDING PROTEIN-RELATED"/>
    <property type="match status" value="1"/>
</dbReference>
<dbReference type="AlphaFoldDB" id="A0A1C0AAS7"/>
<dbReference type="InterPro" id="IPR017896">
    <property type="entry name" value="4Fe4S_Fe-S-bd"/>
</dbReference>
<keyword evidence="3" id="KW-0411">Iron-sulfur</keyword>
<reference evidence="6" key="1">
    <citation type="submission" date="2016-07" db="EMBL/GenBank/DDBJ databases">
        <authorList>
            <person name="Florea S."/>
            <person name="Webb J.S."/>
            <person name="Jaromczyk J."/>
            <person name="Schardl C.L."/>
        </authorList>
    </citation>
    <scope>NUCLEOTIDE SEQUENCE [LARGE SCALE GENOMIC DNA]</scope>
    <source>
        <strain evidence="6">Z6</strain>
    </source>
</reference>
<dbReference type="EMBL" id="LWDV01000008">
    <property type="protein sequence ID" value="OCL27392.1"/>
    <property type="molecule type" value="Genomic_DNA"/>
</dbReference>